<dbReference type="Pfam" id="PF07884">
    <property type="entry name" value="VKOR"/>
    <property type="match status" value="1"/>
</dbReference>
<reference evidence="12 14" key="1">
    <citation type="submission" date="2015-05" db="EMBL/GenBank/DDBJ databases">
        <title>Genome assembly of Archangium gephyra DSM 2261.</title>
        <authorList>
            <person name="Sharma G."/>
            <person name="Subramanian S."/>
        </authorList>
    </citation>
    <scope>NUCLEOTIDE SEQUENCE [LARGE SCALE GENOMIC DNA]</scope>
    <source>
        <strain evidence="12 14">DSM 2261</strain>
    </source>
</reference>
<keyword evidence="5 10" id="KW-1133">Transmembrane helix</keyword>
<dbReference type="RefSeq" id="WP_047856551.1">
    <property type="nucleotide sequence ID" value="NZ_CP011509.1"/>
</dbReference>
<evidence type="ECO:0000313" key="14">
    <source>
        <dbReference type="Proteomes" id="UP000035579"/>
    </source>
</evidence>
<dbReference type="InterPro" id="IPR012336">
    <property type="entry name" value="Thioredoxin-like_fold"/>
</dbReference>
<sequence length="590" mass="62251">MLRDPDVPSDDPAEVLAEVARRLGLRYSRTHVREVLARHAQPGTLLALAQEAPALGLDVTAGQGDLETLDTLEADELPAILHFQSGPQGGFGLLEAVTPPTEDTPGTFRIWDSRRGSREMDRDTLSALWSGVVVFLEYGGEGEPEPGYLRHRVRELLLRDWKLKTALAGPSASPWMRGFLAALVGVLLVGAVLAQPPGLRLPTALLALLSGVGLAAALTALSWTRDGKASRLCGGGGALDCESVLLSAWASPAGVPLAGLGTAFFGAQLLVLCTAPLGGGPVQTWLTGAAFLPTLPLSLLLVVAQVRMRRFCTLCMMVHAVDLGGAAVFLLGVLPRGPTPPPGLLPAALLLVLLFGLVLSSSVPLLSRGSENESLLREHTRLLRSPLATLAQLSQEPRLALDGEALGPRLGEADAPHVLIVLAHPACGHCGPVLEELETLLARHGAQVRAYVALAPMDPDDPKDQAACEALAAAGVAWGGELFLQLFRAAKRDYTRLRNAGEPLALVAADAGQEAGTLMAVRERARARVHAAAALKQRHARGLPTLFLDGRRCEAPLAHVAEWLDRPALLDPLTPRISSVEPHPEGAHAP</sequence>
<dbReference type="GO" id="GO:0006508">
    <property type="term" value="P:proteolysis"/>
    <property type="evidence" value="ECO:0007669"/>
    <property type="project" value="InterPro"/>
</dbReference>
<dbReference type="Gene3D" id="3.40.30.10">
    <property type="entry name" value="Glutaredoxin"/>
    <property type="match status" value="1"/>
</dbReference>
<proteinExistence type="inferred from homology"/>
<dbReference type="AlphaFoldDB" id="A0AAC8TDS5"/>
<dbReference type="GO" id="GO:0048038">
    <property type="term" value="F:quinone binding"/>
    <property type="evidence" value="ECO:0007669"/>
    <property type="project" value="UniProtKB-KW"/>
</dbReference>
<gene>
    <name evidence="12" type="ORF">AA314_03783</name>
    <name evidence="13" type="ORF">ATI61_108454</name>
</gene>
<keyword evidence="8" id="KW-1015">Disulfide bond</keyword>
<dbReference type="EMBL" id="QUMU01000008">
    <property type="protein sequence ID" value="REG28911.1"/>
    <property type="molecule type" value="Genomic_DNA"/>
</dbReference>
<evidence type="ECO:0000256" key="1">
    <source>
        <dbReference type="ARBA" id="ARBA00004141"/>
    </source>
</evidence>
<keyword evidence="4" id="KW-0874">Quinone</keyword>
<feature type="domain" description="Peptidase C39" evidence="11">
    <location>
        <begin position="4"/>
        <end position="136"/>
    </location>
</feature>
<dbReference type="KEGG" id="age:AA314_03783"/>
<feature type="transmembrane region" description="Helical" evidence="10">
    <location>
        <begin position="344"/>
        <end position="367"/>
    </location>
</feature>
<evidence type="ECO:0000256" key="9">
    <source>
        <dbReference type="ARBA" id="ARBA00023284"/>
    </source>
</evidence>
<name>A0AAC8TDS5_9BACT</name>
<dbReference type="PROSITE" id="PS50990">
    <property type="entry name" value="PEPTIDASE_C39"/>
    <property type="match status" value="1"/>
</dbReference>
<dbReference type="Pfam" id="PF13462">
    <property type="entry name" value="Thioredoxin_4"/>
    <property type="match status" value="1"/>
</dbReference>
<feature type="transmembrane region" description="Helical" evidence="10">
    <location>
        <begin position="244"/>
        <end position="265"/>
    </location>
</feature>
<accession>A0AAC8TDS5</accession>
<evidence type="ECO:0000313" key="15">
    <source>
        <dbReference type="Proteomes" id="UP000256345"/>
    </source>
</evidence>
<feature type="transmembrane region" description="Helical" evidence="10">
    <location>
        <begin position="204"/>
        <end position="223"/>
    </location>
</feature>
<keyword evidence="6" id="KW-0560">Oxidoreductase</keyword>
<dbReference type="InterPro" id="IPR012932">
    <property type="entry name" value="VKOR"/>
</dbReference>
<keyword evidence="15" id="KW-1185">Reference proteome</keyword>
<dbReference type="GO" id="GO:0016020">
    <property type="term" value="C:membrane"/>
    <property type="evidence" value="ECO:0007669"/>
    <property type="project" value="UniProtKB-SubCell"/>
</dbReference>
<dbReference type="EMBL" id="CP011509">
    <property type="protein sequence ID" value="AKJ02157.1"/>
    <property type="molecule type" value="Genomic_DNA"/>
</dbReference>
<evidence type="ECO:0000256" key="7">
    <source>
        <dbReference type="ARBA" id="ARBA00023136"/>
    </source>
</evidence>
<dbReference type="InterPro" id="IPR038354">
    <property type="entry name" value="VKOR_sf"/>
</dbReference>
<keyword evidence="9" id="KW-0676">Redox-active center</keyword>
<evidence type="ECO:0000256" key="3">
    <source>
        <dbReference type="ARBA" id="ARBA00022692"/>
    </source>
</evidence>
<dbReference type="GO" id="GO:0008233">
    <property type="term" value="F:peptidase activity"/>
    <property type="evidence" value="ECO:0007669"/>
    <property type="project" value="InterPro"/>
</dbReference>
<evidence type="ECO:0000313" key="13">
    <source>
        <dbReference type="EMBL" id="REG28911.1"/>
    </source>
</evidence>
<comment type="subcellular location">
    <subcellularLocation>
        <location evidence="1">Membrane</location>
        <topology evidence="1">Multi-pass membrane protein</topology>
    </subcellularLocation>
</comment>
<dbReference type="InterPro" id="IPR036249">
    <property type="entry name" value="Thioredoxin-like_sf"/>
</dbReference>
<dbReference type="SMART" id="SM00756">
    <property type="entry name" value="VKc"/>
    <property type="match status" value="1"/>
</dbReference>
<dbReference type="Proteomes" id="UP000035579">
    <property type="component" value="Chromosome"/>
</dbReference>
<reference evidence="13 15" key="2">
    <citation type="submission" date="2018-08" db="EMBL/GenBank/DDBJ databases">
        <title>Genomic Encyclopedia of Archaeal and Bacterial Type Strains, Phase II (KMG-II): from individual species to whole genera.</title>
        <authorList>
            <person name="Goeker M."/>
        </authorList>
    </citation>
    <scope>NUCLEOTIDE SEQUENCE [LARGE SCALE GENOMIC DNA]</scope>
    <source>
        <strain evidence="13 15">DSM 2261</strain>
    </source>
</reference>
<dbReference type="Gene3D" id="1.20.1440.130">
    <property type="entry name" value="VKOR domain"/>
    <property type="match status" value="1"/>
</dbReference>
<dbReference type="Proteomes" id="UP000256345">
    <property type="component" value="Unassembled WGS sequence"/>
</dbReference>
<evidence type="ECO:0000256" key="4">
    <source>
        <dbReference type="ARBA" id="ARBA00022719"/>
    </source>
</evidence>
<feature type="transmembrane region" description="Helical" evidence="10">
    <location>
        <begin position="311"/>
        <end position="332"/>
    </location>
</feature>
<feature type="transmembrane region" description="Helical" evidence="10">
    <location>
        <begin position="179"/>
        <end position="198"/>
    </location>
</feature>
<dbReference type="InterPro" id="IPR005074">
    <property type="entry name" value="Peptidase_C39"/>
</dbReference>
<dbReference type="GO" id="GO:0016491">
    <property type="term" value="F:oxidoreductase activity"/>
    <property type="evidence" value="ECO:0007669"/>
    <property type="project" value="UniProtKB-KW"/>
</dbReference>
<evidence type="ECO:0000256" key="8">
    <source>
        <dbReference type="ARBA" id="ARBA00023157"/>
    </source>
</evidence>
<comment type="similarity">
    <text evidence="2">Belongs to the VKOR family.</text>
</comment>
<evidence type="ECO:0000259" key="11">
    <source>
        <dbReference type="PROSITE" id="PS50990"/>
    </source>
</evidence>
<evidence type="ECO:0000256" key="5">
    <source>
        <dbReference type="ARBA" id="ARBA00022989"/>
    </source>
</evidence>
<dbReference type="Pfam" id="PF03412">
    <property type="entry name" value="Peptidase_C39"/>
    <property type="match status" value="1"/>
</dbReference>
<evidence type="ECO:0000256" key="6">
    <source>
        <dbReference type="ARBA" id="ARBA00023002"/>
    </source>
</evidence>
<evidence type="ECO:0000313" key="12">
    <source>
        <dbReference type="EMBL" id="AKJ02157.1"/>
    </source>
</evidence>
<dbReference type="Gene3D" id="3.90.70.10">
    <property type="entry name" value="Cysteine proteinases"/>
    <property type="match status" value="1"/>
</dbReference>
<dbReference type="SUPFAM" id="SSF52833">
    <property type="entry name" value="Thioredoxin-like"/>
    <property type="match status" value="1"/>
</dbReference>
<keyword evidence="7 10" id="KW-0472">Membrane</keyword>
<evidence type="ECO:0000256" key="10">
    <source>
        <dbReference type="SAM" id="Phobius"/>
    </source>
</evidence>
<dbReference type="CDD" id="cd10546">
    <property type="entry name" value="VKOR"/>
    <property type="match status" value="1"/>
</dbReference>
<protein>
    <submittedName>
        <fullName evidence="13">Peptidase C39-like protein</fullName>
    </submittedName>
</protein>
<feature type="transmembrane region" description="Helical" evidence="10">
    <location>
        <begin position="285"/>
        <end position="304"/>
    </location>
</feature>
<evidence type="ECO:0000256" key="2">
    <source>
        <dbReference type="ARBA" id="ARBA00006214"/>
    </source>
</evidence>
<keyword evidence="3 10" id="KW-0812">Transmembrane</keyword>
<organism evidence="12 14">
    <name type="scientific">Archangium gephyra</name>
    <dbReference type="NCBI Taxonomy" id="48"/>
    <lineage>
        <taxon>Bacteria</taxon>
        <taxon>Pseudomonadati</taxon>
        <taxon>Myxococcota</taxon>
        <taxon>Myxococcia</taxon>
        <taxon>Myxococcales</taxon>
        <taxon>Cystobacterineae</taxon>
        <taxon>Archangiaceae</taxon>
        <taxon>Archangium</taxon>
    </lineage>
</organism>
<dbReference type="GO" id="GO:0005524">
    <property type="term" value="F:ATP binding"/>
    <property type="evidence" value="ECO:0007669"/>
    <property type="project" value="InterPro"/>
</dbReference>